<feature type="transmembrane region" description="Helical" evidence="9">
    <location>
        <begin position="336"/>
        <end position="356"/>
    </location>
</feature>
<evidence type="ECO:0000256" key="6">
    <source>
        <dbReference type="ARBA" id="ARBA00022989"/>
    </source>
</evidence>
<comment type="subcellular location">
    <subcellularLocation>
        <location evidence="1">Membrane</location>
        <topology evidence="1">Multi-pass membrane protein</topology>
    </subcellularLocation>
</comment>
<organism evidence="11 12">
    <name type="scientific">Purpureocillium lilacinum</name>
    <name type="common">Paecilomyces lilacinus</name>
    <dbReference type="NCBI Taxonomy" id="33203"/>
    <lineage>
        <taxon>Eukaryota</taxon>
        <taxon>Fungi</taxon>
        <taxon>Dikarya</taxon>
        <taxon>Ascomycota</taxon>
        <taxon>Pezizomycotina</taxon>
        <taxon>Sordariomycetes</taxon>
        <taxon>Hypocreomycetidae</taxon>
        <taxon>Hypocreales</taxon>
        <taxon>Ophiocordycipitaceae</taxon>
        <taxon>Purpureocillium</taxon>
    </lineage>
</organism>
<evidence type="ECO:0000256" key="4">
    <source>
        <dbReference type="ARBA" id="ARBA00022597"/>
    </source>
</evidence>
<accession>A0A2U3EAU4</accession>
<comment type="similarity">
    <text evidence="2">Belongs to the major facilitator superfamily. Sugar transporter (TC 2.A.1.1) family.</text>
</comment>
<evidence type="ECO:0000256" key="7">
    <source>
        <dbReference type="ARBA" id="ARBA00023136"/>
    </source>
</evidence>
<evidence type="ECO:0000256" key="3">
    <source>
        <dbReference type="ARBA" id="ARBA00022448"/>
    </source>
</evidence>
<evidence type="ECO:0000313" key="12">
    <source>
        <dbReference type="Proteomes" id="UP000245956"/>
    </source>
</evidence>
<feature type="transmembrane region" description="Helical" evidence="9">
    <location>
        <begin position="632"/>
        <end position="653"/>
    </location>
</feature>
<dbReference type="Pfam" id="PF00083">
    <property type="entry name" value="Sugar_tr"/>
    <property type="match status" value="1"/>
</dbReference>
<evidence type="ECO:0000256" key="2">
    <source>
        <dbReference type="ARBA" id="ARBA00010992"/>
    </source>
</evidence>
<feature type="transmembrane region" description="Helical" evidence="9">
    <location>
        <begin position="282"/>
        <end position="304"/>
    </location>
</feature>
<dbReference type="AlphaFoldDB" id="A0A2U3EAU4"/>
<keyword evidence="4" id="KW-0762">Sugar transport</keyword>
<feature type="region of interest" description="Disordered" evidence="8">
    <location>
        <begin position="82"/>
        <end position="115"/>
    </location>
</feature>
<evidence type="ECO:0000313" key="11">
    <source>
        <dbReference type="EMBL" id="PWI71644.1"/>
    </source>
</evidence>
<keyword evidence="3" id="KW-0813">Transport</keyword>
<keyword evidence="5 9" id="KW-0812">Transmembrane</keyword>
<dbReference type="CDD" id="cd17356">
    <property type="entry name" value="MFS_HXT"/>
    <property type="match status" value="1"/>
</dbReference>
<dbReference type="PANTHER" id="PTHR48022:SF75">
    <property type="entry name" value="GALACTOSE TRANSPORTER-RELATED"/>
    <property type="match status" value="1"/>
</dbReference>
<dbReference type="Gene3D" id="1.20.1250.20">
    <property type="entry name" value="MFS general substrate transporter like domains"/>
    <property type="match status" value="1"/>
</dbReference>
<keyword evidence="6 9" id="KW-1133">Transmembrane helix</keyword>
<evidence type="ECO:0000256" key="1">
    <source>
        <dbReference type="ARBA" id="ARBA00004141"/>
    </source>
</evidence>
<feature type="transmembrane region" description="Helical" evidence="9">
    <location>
        <begin position="559"/>
        <end position="581"/>
    </location>
</feature>
<dbReference type="GO" id="GO:0005351">
    <property type="term" value="F:carbohydrate:proton symporter activity"/>
    <property type="evidence" value="ECO:0007669"/>
    <property type="project" value="TreeGrafter"/>
</dbReference>
<dbReference type="EMBL" id="LCWV01000007">
    <property type="protein sequence ID" value="PWI71644.1"/>
    <property type="molecule type" value="Genomic_DNA"/>
</dbReference>
<feature type="transmembrane region" description="Helical" evidence="9">
    <location>
        <begin position="399"/>
        <end position="422"/>
    </location>
</feature>
<proteinExistence type="inferred from homology"/>
<name>A0A2U3EAU4_PURLI</name>
<dbReference type="InterPro" id="IPR050360">
    <property type="entry name" value="MFS_Sugar_Transporters"/>
</dbReference>
<dbReference type="InterPro" id="IPR005828">
    <property type="entry name" value="MFS_sugar_transport-like"/>
</dbReference>
<dbReference type="GO" id="GO:0005886">
    <property type="term" value="C:plasma membrane"/>
    <property type="evidence" value="ECO:0007669"/>
    <property type="project" value="TreeGrafter"/>
</dbReference>
<feature type="transmembrane region" description="Helical" evidence="9">
    <location>
        <begin position="659"/>
        <end position="680"/>
    </location>
</feature>
<dbReference type="PROSITE" id="PS50850">
    <property type="entry name" value="MFS"/>
    <property type="match status" value="1"/>
</dbReference>
<dbReference type="InterPro" id="IPR005829">
    <property type="entry name" value="Sugar_transporter_CS"/>
</dbReference>
<feature type="transmembrane region" description="Helical" evidence="9">
    <location>
        <begin position="226"/>
        <end position="246"/>
    </location>
</feature>
<feature type="transmembrane region" description="Helical" evidence="9">
    <location>
        <begin position="368"/>
        <end position="387"/>
    </location>
</feature>
<dbReference type="PRINTS" id="PR00171">
    <property type="entry name" value="SUGRTRNSPORT"/>
</dbReference>
<dbReference type="SUPFAM" id="SSF103473">
    <property type="entry name" value="MFS general substrate transporter"/>
    <property type="match status" value="1"/>
</dbReference>
<evidence type="ECO:0000256" key="8">
    <source>
        <dbReference type="SAM" id="MobiDB-lite"/>
    </source>
</evidence>
<evidence type="ECO:0000256" key="5">
    <source>
        <dbReference type="ARBA" id="ARBA00022692"/>
    </source>
</evidence>
<dbReference type="PROSITE" id="PS00216">
    <property type="entry name" value="SUGAR_TRANSPORT_1"/>
    <property type="match status" value="1"/>
</dbReference>
<feature type="transmembrane region" description="Helical" evidence="9">
    <location>
        <begin position="535"/>
        <end position="552"/>
    </location>
</feature>
<dbReference type="PANTHER" id="PTHR48022">
    <property type="entry name" value="PLASTIDIC GLUCOSE TRANSPORTER 4"/>
    <property type="match status" value="1"/>
</dbReference>
<feature type="transmembrane region" description="Helical" evidence="9">
    <location>
        <begin position="311"/>
        <end position="330"/>
    </location>
</feature>
<feature type="region of interest" description="Disordered" evidence="8">
    <location>
        <begin position="725"/>
        <end position="753"/>
    </location>
</feature>
<keyword evidence="7 9" id="KW-0472">Membrane</keyword>
<feature type="transmembrane region" description="Helical" evidence="9">
    <location>
        <begin position="492"/>
        <end position="515"/>
    </location>
</feature>
<dbReference type="Proteomes" id="UP000245956">
    <property type="component" value="Unassembled WGS sequence"/>
</dbReference>
<evidence type="ECO:0000256" key="9">
    <source>
        <dbReference type="SAM" id="Phobius"/>
    </source>
</evidence>
<gene>
    <name evidence="11" type="ORF">PCL_11738</name>
</gene>
<dbReference type="InterPro" id="IPR020846">
    <property type="entry name" value="MFS_dom"/>
</dbReference>
<feature type="domain" description="Major facilitator superfamily (MFS) profile" evidence="10">
    <location>
        <begin position="233"/>
        <end position="684"/>
    </location>
</feature>
<evidence type="ECO:0000259" key="10">
    <source>
        <dbReference type="PROSITE" id="PS50850"/>
    </source>
</evidence>
<feature type="transmembrane region" description="Helical" evidence="9">
    <location>
        <begin position="593"/>
        <end position="620"/>
    </location>
</feature>
<dbReference type="NCBIfam" id="TIGR00879">
    <property type="entry name" value="SP"/>
    <property type="match status" value="1"/>
</dbReference>
<protein>
    <submittedName>
        <fullName evidence="11">Hexose transporter</fullName>
    </submittedName>
</protein>
<dbReference type="FunFam" id="1.20.1250.20:FF:000044">
    <property type="entry name" value="Hexose transporter Hxt3p"/>
    <property type="match status" value="1"/>
</dbReference>
<dbReference type="InterPro" id="IPR036259">
    <property type="entry name" value="MFS_trans_sf"/>
</dbReference>
<dbReference type="PROSITE" id="PS00217">
    <property type="entry name" value="SUGAR_TRANSPORT_2"/>
    <property type="match status" value="1"/>
</dbReference>
<reference evidence="11 12" key="1">
    <citation type="journal article" date="2016" name="Front. Microbiol.">
        <title>Genome and transcriptome sequences reveal the specific parasitism of the nematophagous Purpureocillium lilacinum 36-1.</title>
        <authorList>
            <person name="Xie J."/>
            <person name="Li S."/>
            <person name="Mo C."/>
            <person name="Xiao X."/>
            <person name="Peng D."/>
            <person name="Wang G."/>
            <person name="Xiao Y."/>
        </authorList>
    </citation>
    <scope>NUCLEOTIDE SEQUENCE [LARGE SCALE GENOMIC DNA]</scope>
    <source>
        <strain evidence="11 12">36-1</strain>
    </source>
</reference>
<comment type="caution">
    <text evidence="11">The sequence shown here is derived from an EMBL/GenBank/DDBJ whole genome shotgun (WGS) entry which is preliminary data.</text>
</comment>
<sequence length="753" mass="83159">MARGQPDSSFAAGDRAVKHETRQAGLLKKIGAMGFDLPWRGGRCLAPGSRWRSVLQLDHFFLFVPANGPMPLCHEAVIAGDVEGNDSTPRKRLVEPADATSGARSQPDVPPVRTRLQRPAPLKPISSLTFSGQAAADHRSSMNPPSRMRSAAAIQTQINDPDAVLQKPWISSHSPCWFRSGHVRQPWRSDPPQLAGTRLLVQAVTREESQAIMFGKKSIKVNGADCGFEAIILGATTSLGGFLFGYDTGQISGMLLFKDFIRRFAEPVGNGEYEWNSINKSLLVSLMSIGCLIGSLSGAYTAGWWGRRKSLSFGVAIFIIGNVIQITSMYSWVHMMMGRFVAGLGVGNLSVGVPMFQSESSPREIRGAVVASYQLMITFGILVSNIINFGVRNVEEQDASWRIVIGLGILFSLPLGLGILLVPESPRWLAGRGDWDGARTSMARLRGLKHDAHNALVENDIKEMREILDKERQAGHGTWLECFTPRSGIPKLVYRTFLGMGIHFLQQWTGVNYFFYYGASIFESAGISDPIQTQIILGAVNVAMTFYGLYVVEKYGRRWPLFIGALWQAVWLLVFATIGTAKPPGTETNKESGIVMIVSACMFIASFAGTWGPMAWVVIGETFPMRTREKQASLATAGNWLGNFMIGFLTPLATEKIKYAYGFVFVGTNFAAALLVWFFLYESRTLSLENVDLMYSQEGLKPWNSSKWVPPGYITRKQRDDNFFGQKTVQHQANEKDASDSNDAITEDRREIA</sequence>
<dbReference type="InterPro" id="IPR003663">
    <property type="entry name" value="Sugar/inositol_transpt"/>
</dbReference>